<evidence type="ECO:0000313" key="3">
    <source>
        <dbReference type="RefSeq" id="XP_029333159.1"/>
    </source>
</evidence>
<dbReference type="AlphaFoldDB" id="A0A6P7R1S1"/>
<gene>
    <name evidence="3" type="primary">LOC110292153</name>
</gene>
<dbReference type="GeneID" id="110292153"/>
<dbReference type="Proteomes" id="UP000515126">
    <property type="component" value="Chromosome 1"/>
</dbReference>
<feature type="region of interest" description="Disordered" evidence="1">
    <location>
        <begin position="124"/>
        <end position="143"/>
    </location>
</feature>
<evidence type="ECO:0000256" key="1">
    <source>
        <dbReference type="SAM" id="MobiDB-lite"/>
    </source>
</evidence>
<dbReference type="RefSeq" id="XP_029333159.1">
    <property type="nucleotide sequence ID" value="XM_029477299.1"/>
</dbReference>
<organism evidence="2 3">
    <name type="scientific">Mus caroli</name>
    <name type="common">Ryukyu mouse</name>
    <name type="synonym">Ricefield mouse</name>
    <dbReference type="NCBI Taxonomy" id="10089"/>
    <lineage>
        <taxon>Eukaryota</taxon>
        <taxon>Metazoa</taxon>
        <taxon>Chordata</taxon>
        <taxon>Craniata</taxon>
        <taxon>Vertebrata</taxon>
        <taxon>Euteleostomi</taxon>
        <taxon>Mammalia</taxon>
        <taxon>Eutheria</taxon>
        <taxon>Euarchontoglires</taxon>
        <taxon>Glires</taxon>
        <taxon>Rodentia</taxon>
        <taxon>Myomorpha</taxon>
        <taxon>Muroidea</taxon>
        <taxon>Muridae</taxon>
        <taxon>Murinae</taxon>
        <taxon>Mus</taxon>
        <taxon>Mus</taxon>
    </lineage>
</organism>
<evidence type="ECO:0000313" key="2">
    <source>
        <dbReference type="Proteomes" id="UP000515126"/>
    </source>
</evidence>
<accession>A0A6P7R1S1</accession>
<feature type="compositionally biased region" description="Basic and acidic residues" evidence="1">
    <location>
        <begin position="134"/>
        <end position="143"/>
    </location>
</feature>
<name>A0A6P7R1S1_MUSCR</name>
<protein>
    <submittedName>
        <fullName evidence="3">Uncharacterized protein LOC110292153 isoform X1</fullName>
    </submittedName>
</protein>
<dbReference type="KEGG" id="mcal:110292153"/>
<keyword evidence="2" id="KW-1185">Reference proteome</keyword>
<reference evidence="3" key="1">
    <citation type="submission" date="2025-08" db="UniProtKB">
        <authorList>
            <consortium name="RefSeq"/>
        </authorList>
    </citation>
    <scope>IDENTIFICATION</scope>
</reference>
<sequence>MAWMSPLILEEFLQLGQGQKTVNCRAWIRTQCFVINLFLGRENTHLLMPVRDPMAVQSMDTAKVQRGEPSFWNSLSLAPHMGDSSQKLETWSALHSLRAAQQVGYSPSQRRSKGRDLQQITSYQQQKETTLAAEDPKMEEPQDGRRVHMHVCVYQSCHLQEGKLSDQDHVFLCLRFSCPSAQMALWSSQQTTYSQLHHCLPRDSSVWT</sequence>
<proteinExistence type="predicted"/>